<comment type="caution">
    <text evidence="1">The sequence shown here is derived from an EMBL/GenBank/DDBJ whole genome shotgun (WGS) entry which is preliminary data.</text>
</comment>
<protein>
    <submittedName>
        <fullName evidence="1">Uncharacterized protein</fullName>
    </submittedName>
</protein>
<keyword evidence="2" id="KW-1185">Reference proteome</keyword>
<dbReference type="EMBL" id="VANR01000003">
    <property type="protein sequence ID" value="TMM30458.1"/>
    <property type="molecule type" value="Genomic_DNA"/>
</dbReference>
<evidence type="ECO:0000313" key="2">
    <source>
        <dbReference type="Proteomes" id="UP000307140"/>
    </source>
</evidence>
<dbReference type="AlphaFoldDB" id="A0A5S3N535"/>
<dbReference type="OrthoDB" id="1202121at2"/>
<gene>
    <name evidence="1" type="ORF">FDT66_06755</name>
</gene>
<accession>A0A5S3N535</accession>
<reference evidence="1 2" key="1">
    <citation type="submission" date="2019-05" db="EMBL/GenBank/DDBJ databases">
        <title>Polaribacter aestuariivivens sp. nov., isolated from a tidal flat.</title>
        <authorList>
            <person name="Yoon J.-H."/>
        </authorList>
    </citation>
    <scope>NUCLEOTIDE SEQUENCE [LARGE SCALE GENOMIC DNA]</scope>
    <source>
        <strain evidence="1 2">DBTF-3</strain>
    </source>
</reference>
<evidence type="ECO:0000313" key="1">
    <source>
        <dbReference type="EMBL" id="TMM30458.1"/>
    </source>
</evidence>
<name>A0A5S3N535_9FLAO</name>
<proteinExistence type="predicted"/>
<dbReference type="RefSeq" id="WP_138535409.1">
    <property type="nucleotide sequence ID" value="NZ_VANR01000003.1"/>
</dbReference>
<organism evidence="1 2">
    <name type="scientific">Polaribacter aestuariivivens</name>
    <dbReference type="NCBI Taxonomy" id="2304626"/>
    <lineage>
        <taxon>Bacteria</taxon>
        <taxon>Pseudomonadati</taxon>
        <taxon>Bacteroidota</taxon>
        <taxon>Flavobacteriia</taxon>
        <taxon>Flavobacteriales</taxon>
        <taxon>Flavobacteriaceae</taxon>
    </lineage>
</organism>
<sequence length="114" mass="13372">MKLKLTTYRTLSGIKKIFELPKRQKAQWIVYQDDKPKFFVDCFKLDIESNAMMNNLVLCNKMPIEDVLELINKRNNINLSVPIISRIGLKKEIDSISTEVDLKPIPEKWLDYSL</sequence>
<dbReference type="Proteomes" id="UP000307140">
    <property type="component" value="Unassembled WGS sequence"/>
</dbReference>